<dbReference type="EMBL" id="CAUYUJ010020474">
    <property type="protein sequence ID" value="CAK0898454.1"/>
    <property type="molecule type" value="Genomic_DNA"/>
</dbReference>
<sequence>VEQDIETRLAAAEEAKDTKKITQLARLLVMAKASEGAAAWQATQELSETVGNEMAAALAKFVGKDDYDIKDVANEVDMRVGSAVSKLDNIYLDEEAARSAGATNPIILKDVVAPVVDNVKESTEGAVLAFTGKDTYEFGDISKEADQRAKQAIASILGKEEYKFGDISKAAASKVMEGITSFTGKEEYKFGDITKTVLKNALNFLEGDKDKK</sequence>
<feature type="non-terminal residue" evidence="1">
    <location>
        <position position="1"/>
    </location>
</feature>
<evidence type="ECO:0000313" key="2">
    <source>
        <dbReference type="Proteomes" id="UP001189429"/>
    </source>
</evidence>
<proteinExistence type="predicted"/>
<accession>A0ABN9XFL0</accession>
<comment type="caution">
    <text evidence="1">The sequence shown here is derived from an EMBL/GenBank/DDBJ whole genome shotgun (WGS) entry which is preliminary data.</text>
</comment>
<reference evidence="1" key="1">
    <citation type="submission" date="2023-10" db="EMBL/GenBank/DDBJ databases">
        <authorList>
            <person name="Chen Y."/>
            <person name="Shah S."/>
            <person name="Dougan E. K."/>
            <person name="Thang M."/>
            <person name="Chan C."/>
        </authorList>
    </citation>
    <scope>NUCLEOTIDE SEQUENCE [LARGE SCALE GENOMIC DNA]</scope>
</reference>
<gene>
    <name evidence="1" type="ORF">PCOR1329_LOCUS76296</name>
</gene>
<keyword evidence="2" id="KW-1185">Reference proteome</keyword>
<name>A0ABN9XFL0_9DINO</name>
<dbReference type="Proteomes" id="UP001189429">
    <property type="component" value="Unassembled WGS sequence"/>
</dbReference>
<organism evidence="1 2">
    <name type="scientific">Prorocentrum cordatum</name>
    <dbReference type="NCBI Taxonomy" id="2364126"/>
    <lineage>
        <taxon>Eukaryota</taxon>
        <taxon>Sar</taxon>
        <taxon>Alveolata</taxon>
        <taxon>Dinophyceae</taxon>
        <taxon>Prorocentrales</taxon>
        <taxon>Prorocentraceae</taxon>
        <taxon>Prorocentrum</taxon>
    </lineage>
</organism>
<evidence type="ECO:0000313" key="1">
    <source>
        <dbReference type="EMBL" id="CAK0898454.1"/>
    </source>
</evidence>
<protein>
    <submittedName>
        <fullName evidence="1">Uncharacterized protein</fullName>
    </submittedName>
</protein>